<accession>A0ABY8N4I4</accession>
<dbReference type="Gene3D" id="3.40.30.10">
    <property type="entry name" value="Glutaredoxin"/>
    <property type="match status" value="1"/>
</dbReference>
<feature type="transmembrane region" description="Helical" evidence="1">
    <location>
        <begin position="7"/>
        <end position="25"/>
    </location>
</feature>
<protein>
    <submittedName>
        <fullName evidence="3">Redoxin domain-containing protein</fullName>
    </submittedName>
</protein>
<dbReference type="SUPFAM" id="SSF52833">
    <property type="entry name" value="Thioredoxin-like"/>
    <property type="match status" value="1"/>
</dbReference>
<dbReference type="InterPro" id="IPR013766">
    <property type="entry name" value="Thioredoxin_domain"/>
</dbReference>
<reference evidence="3 4" key="1">
    <citation type="submission" date="2022-02" db="EMBL/GenBank/DDBJ databases">
        <authorList>
            <person name="Cha I.-T."/>
            <person name="Lee K.-E."/>
            <person name="Park S.-J."/>
        </authorList>
    </citation>
    <scope>NUCLEOTIDE SEQUENCE [LARGE SCALE GENOMIC DNA]</scope>
    <source>
        <strain evidence="3 4">K3R-10</strain>
    </source>
</reference>
<keyword evidence="4" id="KW-1185">Reference proteome</keyword>
<organism evidence="3 4">
    <name type="scientific">Flavobacterium keumense</name>
    <dbReference type="NCBI Taxonomy" id="1306518"/>
    <lineage>
        <taxon>Bacteria</taxon>
        <taxon>Pseudomonadati</taxon>
        <taxon>Bacteroidota</taxon>
        <taxon>Flavobacteriia</taxon>
        <taxon>Flavobacteriales</taxon>
        <taxon>Flavobacteriaceae</taxon>
        <taxon>Flavobacterium</taxon>
    </lineage>
</organism>
<dbReference type="PROSITE" id="PS51352">
    <property type="entry name" value="THIOREDOXIN_2"/>
    <property type="match status" value="1"/>
</dbReference>
<evidence type="ECO:0000259" key="2">
    <source>
        <dbReference type="PROSITE" id="PS51352"/>
    </source>
</evidence>
<dbReference type="Pfam" id="PF00578">
    <property type="entry name" value="AhpC-TSA"/>
    <property type="match status" value="1"/>
</dbReference>
<dbReference type="InterPro" id="IPR000866">
    <property type="entry name" value="AhpC/TSA"/>
</dbReference>
<feature type="domain" description="Thioredoxin" evidence="2">
    <location>
        <begin position="35"/>
        <end position="171"/>
    </location>
</feature>
<sequence>MKKYLKIILPVLFIGLFGFMIFQIASKIKYKKEVAENIKTIPKFSFQNINGGVFTNQNIIKNTPTIFIYFNSECEFCNEEAEMIEQNIEKFSAFQLIFVSFEKPDLIKSFAVKHKLNHYDKVNFLSDTQVSFAPTFDVKSLPCLVLYNKDQQLIEKIKGQIKPEILLKKLK</sequence>
<keyword evidence="1" id="KW-0812">Transmembrane</keyword>
<keyword evidence="1" id="KW-0472">Membrane</keyword>
<reference evidence="3 4" key="2">
    <citation type="submission" date="2023-06" db="EMBL/GenBank/DDBJ databases">
        <title>Complete Genome Sequence of Flavobacterium keumense K3R-10.</title>
        <authorList>
            <person name="Jeong H."/>
            <person name="Jhang S.Y."/>
            <person name="Kim J.N."/>
        </authorList>
    </citation>
    <scope>NUCLEOTIDE SEQUENCE [LARGE SCALE GENOMIC DNA]</scope>
    <source>
        <strain evidence="3 4">K3R-10</strain>
    </source>
</reference>
<evidence type="ECO:0000313" key="4">
    <source>
        <dbReference type="Proteomes" id="UP001232117"/>
    </source>
</evidence>
<keyword evidence="1" id="KW-1133">Transmembrane helix</keyword>
<dbReference type="InterPro" id="IPR036249">
    <property type="entry name" value="Thioredoxin-like_sf"/>
</dbReference>
<dbReference type="Proteomes" id="UP001232117">
    <property type="component" value="Chromosome"/>
</dbReference>
<gene>
    <name evidence="3" type="ORF">MG292_10800</name>
</gene>
<proteinExistence type="predicted"/>
<name>A0ABY8N4I4_9FLAO</name>
<evidence type="ECO:0000256" key="1">
    <source>
        <dbReference type="SAM" id="Phobius"/>
    </source>
</evidence>
<dbReference type="RefSeq" id="WP_264532718.1">
    <property type="nucleotide sequence ID" value="NZ_CP092332.1"/>
</dbReference>
<evidence type="ECO:0000313" key="3">
    <source>
        <dbReference type="EMBL" id="WGK94555.1"/>
    </source>
</evidence>
<dbReference type="EMBL" id="CP092332">
    <property type="protein sequence ID" value="WGK94555.1"/>
    <property type="molecule type" value="Genomic_DNA"/>
</dbReference>